<keyword evidence="2" id="KW-1185">Reference proteome</keyword>
<proteinExistence type="predicted"/>
<accession>A0A8J7AZU2</accession>
<dbReference type="EMBL" id="JADEWZ010000001">
    <property type="protein sequence ID" value="MBE9114435.1"/>
    <property type="molecule type" value="Genomic_DNA"/>
</dbReference>
<evidence type="ECO:0000313" key="2">
    <source>
        <dbReference type="Proteomes" id="UP000654482"/>
    </source>
</evidence>
<sequence length="115" mass="13435">MSDKPIFWLGTARKDLANFPDFVKRKMGFQLRSLQQGQQPTDFKPIPAVGQGVEEIRVQVGEAYRVFYVAKFSEAIYVLHAFQKKTQKTSKTDLKLGKQRYNALLEFRRQQKYDT</sequence>
<evidence type="ECO:0000313" key="1">
    <source>
        <dbReference type="EMBL" id="MBE9114435.1"/>
    </source>
</evidence>
<dbReference type="RefSeq" id="WP_194027512.1">
    <property type="nucleotide sequence ID" value="NZ_JADEWZ010000001.1"/>
</dbReference>
<reference evidence="1" key="1">
    <citation type="submission" date="2020-10" db="EMBL/GenBank/DDBJ databases">
        <authorList>
            <person name="Castelo-Branco R."/>
            <person name="Eusebio N."/>
            <person name="Adriana R."/>
            <person name="Vieira A."/>
            <person name="Brugerolle De Fraissinette N."/>
            <person name="Rezende De Castro R."/>
            <person name="Schneider M.P."/>
            <person name="Vasconcelos V."/>
            <person name="Leao P.N."/>
        </authorList>
    </citation>
    <scope>NUCLEOTIDE SEQUENCE</scope>
    <source>
        <strain evidence="1">LEGE 07157</strain>
    </source>
</reference>
<dbReference type="InterPro" id="IPR009241">
    <property type="entry name" value="HigB-like"/>
</dbReference>
<gene>
    <name evidence="1" type="ORF">IQ249_00860</name>
</gene>
<dbReference type="Proteomes" id="UP000654482">
    <property type="component" value="Unassembled WGS sequence"/>
</dbReference>
<dbReference type="Pfam" id="PF05973">
    <property type="entry name" value="Gp49"/>
    <property type="match status" value="1"/>
</dbReference>
<comment type="caution">
    <text evidence="1">The sequence shown here is derived from an EMBL/GenBank/DDBJ whole genome shotgun (WGS) entry which is preliminary data.</text>
</comment>
<dbReference type="AlphaFoldDB" id="A0A8J7AZU2"/>
<organism evidence="1 2">
    <name type="scientific">Lusitaniella coriacea LEGE 07157</name>
    <dbReference type="NCBI Taxonomy" id="945747"/>
    <lineage>
        <taxon>Bacteria</taxon>
        <taxon>Bacillati</taxon>
        <taxon>Cyanobacteriota</taxon>
        <taxon>Cyanophyceae</taxon>
        <taxon>Spirulinales</taxon>
        <taxon>Lusitaniellaceae</taxon>
        <taxon>Lusitaniella</taxon>
    </lineage>
</organism>
<protein>
    <submittedName>
        <fullName evidence="1">Type II toxin-antitoxin system RelE/ParE family toxin</fullName>
    </submittedName>
</protein>
<name>A0A8J7AZU2_9CYAN</name>